<dbReference type="AlphaFoldDB" id="A0A2U1V8I5"/>
<evidence type="ECO:0000313" key="5">
    <source>
        <dbReference type="Proteomes" id="UP000245048"/>
    </source>
</evidence>
<sequence>MLPETLIRRFHRAVTRQAQALGPLPGGDLPLAEARLVYELAQQPGSAAAALAARLGLDDGYLSRLLRRLQARGWLERRPDPADGRQHRLFLTPGGLAGFAALDTAADARATALLAARPAADRPRLLAAMAEILAQLEPEEALPVTLRPHRPGDLGTIIARHAALYAEERGWDIRFEGAVAGIVAEMLARFDPARERIWVAERGAQFLGSVAVVAEAPGVAKLRLLLLEPAARGQGLGRRLLGEAEAFARAAGHRAMVLWTYSCLTEARGLYAAAGWSLRESVPEQAYGHALVAEKWDKALA</sequence>
<dbReference type="InterPro" id="IPR000835">
    <property type="entry name" value="HTH_MarR-typ"/>
</dbReference>
<dbReference type="PROSITE" id="PS51186">
    <property type="entry name" value="GNAT"/>
    <property type="match status" value="1"/>
</dbReference>
<dbReference type="Pfam" id="PF12802">
    <property type="entry name" value="MarR_2"/>
    <property type="match status" value="1"/>
</dbReference>
<dbReference type="GO" id="GO:0008080">
    <property type="term" value="F:N-acetyltransferase activity"/>
    <property type="evidence" value="ECO:0007669"/>
    <property type="project" value="InterPro"/>
</dbReference>
<dbReference type="InterPro" id="IPR000182">
    <property type="entry name" value="GNAT_dom"/>
</dbReference>
<proteinExistence type="predicted"/>
<dbReference type="PANTHER" id="PTHR13947:SF37">
    <property type="entry name" value="LD18367P"/>
    <property type="match status" value="1"/>
</dbReference>
<keyword evidence="1" id="KW-0808">Transferase</keyword>
<protein>
    <submittedName>
        <fullName evidence="4">MarR family transcriptional regulator</fullName>
    </submittedName>
</protein>
<evidence type="ECO:0000256" key="1">
    <source>
        <dbReference type="ARBA" id="ARBA00022679"/>
    </source>
</evidence>
<dbReference type="Proteomes" id="UP000245048">
    <property type="component" value="Unassembled WGS sequence"/>
</dbReference>
<dbReference type="SUPFAM" id="SSF55729">
    <property type="entry name" value="Acyl-CoA N-acyltransferases (Nat)"/>
    <property type="match status" value="1"/>
</dbReference>
<dbReference type="GO" id="GO:0003700">
    <property type="term" value="F:DNA-binding transcription factor activity"/>
    <property type="evidence" value="ECO:0007669"/>
    <property type="project" value="InterPro"/>
</dbReference>
<dbReference type="PROSITE" id="PS50995">
    <property type="entry name" value="HTH_MARR_2"/>
    <property type="match status" value="1"/>
</dbReference>
<feature type="domain" description="HTH marR-type" evidence="2">
    <location>
        <begin position="3"/>
        <end position="134"/>
    </location>
</feature>
<dbReference type="CDD" id="cd04301">
    <property type="entry name" value="NAT_SF"/>
    <property type="match status" value="1"/>
</dbReference>
<evidence type="ECO:0000313" key="4">
    <source>
        <dbReference type="EMBL" id="PWC30220.1"/>
    </source>
</evidence>
<name>A0A2U1V8I5_9PROT</name>
<evidence type="ECO:0000259" key="2">
    <source>
        <dbReference type="PROSITE" id="PS50995"/>
    </source>
</evidence>
<comment type="caution">
    <text evidence="4">The sequence shown here is derived from an EMBL/GenBank/DDBJ whole genome shotgun (WGS) entry which is preliminary data.</text>
</comment>
<evidence type="ECO:0000259" key="3">
    <source>
        <dbReference type="PROSITE" id="PS51186"/>
    </source>
</evidence>
<reference evidence="5" key="1">
    <citation type="submission" date="2017-10" db="EMBL/GenBank/DDBJ databases">
        <authorList>
            <person name="Toshchakov S.V."/>
            <person name="Goeva M.A."/>
        </authorList>
    </citation>
    <scope>NUCLEOTIDE SEQUENCE [LARGE SCALE GENOMIC DNA]</scope>
    <source>
        <strain evidence="5">JR1/69-1-13</strain>
    </source>
</reference>
<organism evidence="4 5">
    <name type="scientific">Teichococcus aestuarii</name>
    <dbReference type="NCBI Taxonomy" id="568898"/>
    <lineage>
        <taxon>Bacteria</taxon>
        <taxon>Pseudomonadati</taxon>
        <taxon>Pseudomonadota</taxon>
        <taxon>Alphaproteobacteria</taxon>
        <taxon>Acetobacterales</taxon>
        <taxon>Roseomonadaceae</taxon>
        <taxon>Roseomonas</taxon>
    </lineage>
</organism>
<keyword evidence="5" id="KW-1185">Reference proteome</keyword>
<dbReference type="OrthoDB" id="273614at2"/>
<dbReference type="Pfam" id="PF00583">
    <property type="entry name" value="Acetyltransf_1"/>
    <property type="match status" value="1"/>
</dbReference>
<dbReference type="InterPro" id="IPR036390">
    <property type="entry name" value="WH_DNA-bd_sf"/>
</dbReference>
<dbReference type="Gene3D" id="3.40.630.30">
    <property type="match status" value="1"/>
</dbReference>
<feature type="domain" description="N-acetyltransferase" evidence="3">
    <location>
        <begin position="144"/>
        <end position="298"/>
    </location>
</feature>
<dbReference type="SMART" id="SM00347">
    <property type="entry name" value="HTH_MARR"/>
    <property type="match status" value="1"/>
</dbReference>
<dbReference type="SUPFAM" id="SSF46785">
    <property type="entry name" value="Winged helix' DNA-binding domain"/>
    <property type="match status" value="1"/>
</dbReference>
<dbReference type="PANTHER" id="PTHR13947">
    <property type="entry name" value="GNAT FAMILY N-ACETYLTRANSFERASE"/>
    <property type="match status" value="1"/>
</dbReference>
<dbReference type="InterPro" id="IPR036388">
    <property type="entry name" value="WH-like_DNA-bd_sf"/>
</dbReference>
<dbReference type="InterPro" id="IPR050769">
    <property type="entry name" value="NAT_camello-type"/>
</dbReference>
<accession>A0A2U1V8I5</accession>
<dbReference type="EMBL" id="PDOA01000002">
    <property type="protein sequence ID" value="PWC30220.1"/>
    <property type="molecule type" value="Genomic_DNA"/>
</dbReference>
<gene>
    <name evidence="4" type="ORF">CR165_05080</name>
</gene>
<dbReference type="InterPro" id="IPR016181">
    <property type="entry name" value="Acyl_CoA_acyltransferase"/>
</dbReference>
<dbReference type="Gene3D" id="1.10.10.10">
    <property type="entry name" value="Winged helix-like DNA-binding domain superfamily/Winged helix DNA-binding domain"/>
    <property type="match status" value="1"/>
</dbReference>